<evidence type="ECO:0008006" key="4">
    <source>
        <dbReference type="Google" id="ProtNLM"/>
    </source>
</evidence>
<organism evidence="2 3">
    <name type="scientific">Limobrevibacterium gyesilva</name>
    <dbReference type="NCBI Taxonomy" id="2991712"/>
    <lineage>
        <taxon>Bacteria</taxon>
        <taxon>Pseudomonadati</taxon>
        <taxon>Pseudomonadota</taxon>
        <taxon>Alphaproteobacteria</taxon>
        <taxon>Acetobacterales</taxon>
        <taxon>Acetobacteraceae</taxon>
        <taxon>Limobrevibacterium</taxon>
    </lineage>
</organism>
<evidence type="ECO:0000313" key="3">
    <source>
        <dbReference type="Proteomes" id="UP001165679"/>
    </source>
</evidence>
<reference evidence="2" key="2">
    <citation type="submission" date="2022-10" db="EMBL/GenBank/DDBJ databases">
        <authorList>
            <person name="Trinh H.N."/>
        </authorList>
    </citation>
    <scope>NUCLEOTIDE SEQUENCE</scope>
    <source>
        <strain evidence="2">RN2-1</strain>
    </source>
</reference>
<keyword evidence="1" id="KW-0175">Coiled coil</keyword>
<evidence type="ECO:0000256" key="1">
    <source>
        <dbReference type="SAM" id="Coils"/>
    </source>
</evidence>
<dbReference type="Proteomes" id="UP001165679">
    <property type="component" value="Unassembled WGS sequence"/>
</dbReference>
<proteinExistence type="predicted"/>
<accession>A0AA42CG49</accession>
<dbReference type="PIRSF" id="PIRSF029407">
    <property type="entry name" value="UCP029407"/>
    <property type="match status" value="1"/>
</dbReference>
<feature type="coiled-coil region" evidence="1">
    <location>
        <begin position="291"/>
        <end position="318"/>
    </location>
</feature>
<dbReference type="EMBL" id="JAPDNT010000010">
    <property type="protein sequence ID" value="MCW3475651.1"/>
    <property type="molecule type" value="Genomic_DNA"/>
</dbReference>
<protein>
    <recommendedName>
        <fullName evidence="4">Sulfotransferase family protein</fullName>
    </recommendedName>
</protein>
<dbReference type="RefSeq" id="WP_264714373.1">
    <property type="nucleotide sequence ID" value="NZ_JAPDNT010000010.1"/>
</dbReference>
<comment type="caution">
    <text evidence="2">The sequence shown here is derived from an EMBL/GenBank/DDBJ whole genome shotgun (WGS) entry which is preliminary data.</text>
</comment>
<dbReference type="Gene3D" id="3.40.50.300">
    <property type="entry name" value="P-loop containing nucleotide triphosphate hydrolases"/>
    <property type="match status" value="1"/>
</dbReference>
<gene>
    <name evidence="2" type="ORF">OL599_13785</name>
</gene>
<dbReference type="SUPFAM" id="SSF52540">
    <property type="entry name" value="P-loop containing nucleoside triphosphate hydrolases"/>
    <property type="match status" value="1"/>
</dbReference>
<evidence type="ECO:0000313" key="2">
    <source>
        <dbReference type="EMBL" id="MCW3475651.1"/>
    </source>
</evidence>
<dbReference type="InterPro" id="IPR027417">
    <property type="entry name" value="P-loop_NTPase"/>
</dbReference>
<dbReference type="AlphaFoldDB" id="A0AA42CG49"/>
<name>A0AA42CG49_9PROT</name>
<keyword evidence="3" id="KW-1185">Reference proteome</keyword>
<dbReference type="InterPro" id="IPR014556">
    <property type="entry name" value="UCP029407"/>
</dbReference>
<sequence>MTAGTGPAARVAILVIGVSRSGSSALTRVLNLLGVALPEELLGPGRGNERGHFEPLRLLQLNDEILRSHGATWWDPIAIPPAWFDGPQAAEFAERVAERIAQDYGDAKLLVIKDPRLCRLMPIYRRALQQLGIAPRGVLPLRHPAEVVGSLGHRDGTDPRTSELLYVRDLLGAEAFSRDFPRVWTSFEGLLADWRGTVARIAAGLQLTWPNPPESVAAAIEGHLAPALRTFDVRRHAGQPAGVVATAGALSLALWQAAQGAIDGGEAELRSVFDPLGLVVGEIDRLSVPHLDAARVRLAEIVAERDQLRASVADLRALGPDRASE</sequence>
<reference evidence="2" key="1">
    <citation type="submission" date="2022-09" db="EMBL/GenBank/DDBJ databases">
        <title>Rhodovastum sp. nov. RN2-1 isolated from soil in Seongnam, South Korea.</title>
        <authorList>
            <person name="Le N.T."/>
        </authorList>
    </citation>
    <scope>NUCLEOTIDE SEQUENCE</scope>
    <source>
        <strain evidence="2">RN2-1</strain>
    </source>
</reference>